<dbReference type="Gene3D" id="3.30.450.20">
    <property type="entry name" value="PAS domain"/>
    <property type="match status" value="3"/>
</dbReference>
<dbReference type="PROSITE" id="PS50113">
    <property type="entry name" value="PAC"/>
    <property type="match status" value="3"/>
</dbReference>
<proteinExistence type="predicted"/>
<evidence type="ECO:0000259" key="4">
    <source>
        <dbReference type="PROSITE" id="PS50887"/>
    </source>
</evidence>
<dbReference type="NCBIfam" id="TIGR00229">
    <property type="entry name" value="sensory_box"/>
    <property type="match status" value="3"/>
</dbReference>
<organism evidence="5 6">
    <name type="scientific">Massilia niabensis</name>
    <dbReference type="NCBI Taxonomy" id="544910"/>
    <lineage>
        <taxon>Bacteria</taxon>
        <taxon>Pseudomonadati</taxon>
        <taxon>Pseudomonadota</taxon>
        <taxon>Betaproteobacteria</taxon>
        <taxon>Burkholderiales</taxon>
        <taxon>Oxalobacteraceae</taxon>
        <taxon>Telluria group</taxon>
        <taxon>Massilia</taxon>
    </lineage>
</organism>
<dbReference type="SMART" id="SM00086">
    <property type="entry name" value="PAC"/>
    <property type="match status" value="3"/>
</dbReference>
<dbReference type="SMART" id="SM00091">
    <property type="entry name" value="PAS"/>
    <property type="match status" value="3"/>
</dbReference>
<comment type="caution">
    <text evidence="5">The sequence shown here is derived from an EMBL/GenBank/DDBJ whole genome shotgun (WGS) entry which is preliminary data.</text>
</comment>
<feature type="domain" description="PAC" evidence="2">
    <location>
        <begin position="211"/>
        <end position="263"/>
    </location>
</feature>
<dbReference type="InterPro" id="IPR000700">
    <property type="entry name" value="PAS-assoc_C"/>
</dbReference>
<dbReference type="InterPro" id="IPR003018">
    <property type="entry name" value="GAF"/>
</dbReference>
<protein>
    <submittedName>
        <fullName evidence="5">EAL domain-containing protein</fullName>
    </submittedName>
</protein>
<keyword evidence="6" id="KW-1185">Reference proteome</keyword>
<dbReference type="InterPro" id="IPR000160">
    <property type="entry name" value="GGDEF_dom"/>
</dbReference>
<name>A0ABW0KZF9_9BURK</name>
<dbReference type="Gene3D" id="3.30.70.270">
    <property type="match status" value="1"/>
</dbReference>
<dbReference type="InterPro" id="IPR035919">
    <property type="entry name" value="EAL_sf"/>
</dbReference>
<accession>A0ABW0KZF9</accession>
<dbReference type="InterPro" id="IPR001633">
    <property type="entry name" value="EAL_dom"/>
</dbReference>
<dbReference type="RefSeq" id="WP_379779552.1">
    <property type="nucleotide sequence ID" value="NZ_JBHSMU010000003.1"/>
</dbReference>
<dbReference type="NCBIfam" id="TIGR00254">
    <property type="entry name" value="GGDEF"/>
    <property type="match status" value="1"/>
</dbReference>
<dbReference type="SMART" id="SM00065">
    <property type="entry name" value="GAF"/>
    <property type="match status" value="1"/>
</dbReference>
<dbReference type="PROSITE" id="PS50887">
    <property type="entry name" value="GGDEF"/>
    <property type="match status" value="1"/>
</dbReference>
<dbReference type="Gene3D" id="3.20.20.450">
    <property type="entry name" value="EAL domain"/>
    <property type="match status" value="1"/>
</dbReference>
<dbReference type="PANTHER" id="PTHR44757:SF2">
    <property type="entry name" value="BIOFILM ARCHITECTURE MAINTENANCE PROTEIN MBAA"/>
    <property type="match status" value="1"/>
</dbReference>
<dbReference type="SUPFAM" id="SSF141868">
    <property type="entry name" value="EAL domain-like"/>
    <property type="match status" value="1"/>
</dbReference>
<dbReference type="Pfam" id="PF00990">
    <property type="entry name" value="GGDEF"/>
    <property type="match status" value="1"/>
</dbReference>
<dbReference type="PROSITE" id="PS50112">
    <property type="entry name" value="PAS"/>
    <property type="match status" value="2"/>
</dbReference>
<dbReference type="InterPro" id="IPR035965">
    <property type="entry name" value="PAS-like_dom_sf"/>
</dbReference>
<dbReference type="Proteomes" id="UP001596050">
    <property type="component" value="Unassembled WGS sequence"/>
</dbReference>
<dbReference type="InterPro" id="IPR052155">
    <property type="entry name" value="Biofilm_reg_signaling"/>
</dbReference>
<dbReference type="Gene3D" id="3.30.450.40">
    <property type="match status" value="1"/>
</dbReference>
<feature type="domain" description="EAL" evidence="3">
    <location>
        <begin position="894"/>
        <end position="1148"/>
    </location>
</feature>
<evidence type="ECO:0000259" key="2">
    <source>
        <dbReference type="PROSITE" id="PS50113"/>
    </source>
</evidence>
<evidence type="ECO:0000259" key="3">
    <source>
        <dbReference type="PROSITE" id="PS50883"/>
    </source>
</evidence>
<feature type="domain" description="PAC" evidence="2">
    <location>
        <begin position="665"/>
        <end position="719"/>
    </location>
</feature>
<dbReference type="InterPro" id="IPR001610">
    <property type="entry name" value="PAC"/>
</dbReference>
<dbReference type="InterPro" id="IPR000014">
    <property type="entry name" value="PAS"/>
</dbReference>
<dbReference type="CDD" id="cd00130">
    <property type="entry name" value="PAS"/>
    <property type="match status" value="3"/>
</dbReference>
<dbReference type="SMART" id="SM00052">
    <property type="entry name" value="EAL"/>
    <property type="match status" value="1"/>
</dbReference>
<dbReference type="SUPFAM" id="SSF55785">
    <property type="entry name" value="PYP-like sensor domain (PAS domain)"/>
    <property type="match status" value="3"/>
</dbReference>
<dbReference type="Pfam" id="PF00563">
    <property type="entry name" value="EAL"/>
    <property type="match status" value="1"/>
</dbReference>
<dbReference type="InterPro" id="IPR029016">
    <property type="entry name" value="GAF-like_dom_sf"/>
</dbReference>
<dbReference type="InterPro" id="IPR013655">
    <property type="entry name" value="PAS_fold_3"/>
</dbReference>
<sequence>MTTLSPILESVLHEFPGIAYRCLNDPCWTVQYISSGVTALTGYMPEVFTGHQPFTYSDIILVDDRERVQQEIKHALNAGTGFVLTYRIVTAHGKIKFVNEHGNAIRDGDGRIVALQGFVTDVTAARQMQQALNEVTQRFKWIAQATNDNTWDWNLQTNEIWHGDDVRGMFDCPSDTTSRESDCWSTRIHPEDRERVLASMKAAIGSTAGDWSAEYRFQRKDGSYAELLNRAVIIRDPHHAAIRMVGGISDLTERKQSRLHLERLDRALRILNQCSQRLVRADDEHGLLKDICELAVEVGGYQAASVSVVSDARWPLQDGASHGAHFQRLIYPDIPLGADESGDSLAAAAMSSNEQVVCSDIANAPLTAGLREELLGRGYRSAIWLPITHGGQGIGVMTIYCSAVAPFDAEEIQLLRTLADNIAFGIVNIRSREDRKRIELAAVKIVAGVSANTGEAFFEHLARNMALAVGADGAFVARFRDDALQSVHTITAVLDNAALPNFDYEIAGSPCEKLVTSPGCVVLDDVAGCFPASGAVRMGMRGYAGCRLDSMTGQPLGLLFVLFREPVAQPDFVTRIIQIFAARAGAELERQLSDARILEQASLLDKAKDAIVVHDASNRVTYWNKGAERLYGLAADKVLGIPVIEAVYGDAERYQAISTSLAAHGEWQGEIIRRREDGGELALDINSTLVRDTAGQPSSVLSIITDVTRRKAAEHEVAKLAFYDRLTGLPNRHFLEKQLQDFLDGGAATGNEGALLWIGLDRLKSLNDTRGHGIGDLLLQQTSERITASIGAGDVAARFGGDEFVVLIKGLGHAPGKAIAVARALLQRLNEPFDLDGYTHGCSASIGLAYFRSDKDAATEIFKRADIAMYEAKAAGRNTLRLFDTRMQKCAESRAELESDLRRALERDGLHLAYQPQVSEAGHVTGVEALLRWNHPTRGPVSPAEFIPIAETSGLIIPCGEWVLDQACRQLSRWETNALTRSLSIAVNVSAHQLRHPGFVHQVKNVLHHTGADPRKLKLELTESCLVTDTDATVEKMKALKAIGISFSLDDFGTGFSSLSYLKRLPLDQLKIDRSFVSDVTKDANAAVITRSIIALGQSLSLEVIAEGVETECQHRFLAMHGCGIYQGYLFSRPVSVEGVEEYLLHRSERSAALA</sequence>
<dbReference type="CDD" id="cd01948">
    <property type="entry name" value="EAL"/>
    <property type="match status" value="1"/>
</dbReference>
<evidence type="ECO:0000313" key="6">
    <source>
        <dbReference type="Proteomes" id="UP001596050"/>
    </source>
</evidence>
<dbReference type="SUPFAM" id="SSF55781">
    <property type="entry name" value="GAF domain-like"/>
    <property type="match status" value="2"/>
</dbReference>
<dbReference type="SMART" id="SM00267">
    <property type="entry name" value="GGDEF"/>
    <property type="match status" value="1"/>
</dbReference>
<gene>
    <name evidence="5" type="ORF">ACFPN5_01970</name>
</gene>
<dbReference type="Pfam" id="PF00989">
    <property type="entry name" value="PAS"/>
    <property type="match status" value="1"/>
</dbReference>
<dbReference type="PANTHER" id="PTHR44757">
    <property type="entry name" value="DIGUANYLATE CYCLASE DGCP"/>
    <property type="match status" value="1"/>
</dbReference>
<feature type="domain" description="GGDEF" evidence="4">
    <location>
        <begin position="751"/>
        <end position="885"/>
    </location>
</feature>
<reference evidence="6" key="1">
    <citation type="journal article" date="2019" name="Int. J. Syst. Evol. Microbiol.">
        <title>The Global Catalogue of Microorganisms (GCM) 10K type strain sequencing project: providing services to taxonomists for standard genome sequencing and annotation.</title>
        <authorList>
            <consortium name="The Broad Institute Genomics Platform"/>
            <consortium name="The Broad Institute Genome Sequencing Center for Infectious Disease"/>
            <person name="Wu L."/>
            <person name="Ma J."/>
        </authorList>
    </citation>
    <scope>NUCLEOTIDE SEQUENCE [LARGE SCALE GENOMIC DNA]</scope>
    <source>
        <strain evidence="6">KACC 12649</strain>
    </source>
</reference>
<dbReference type="EMBL" id="JBHSMU010000003">
    <property type="protein sequence ID" value="MFC5458575.1"/>
    <property type="molecule type" value="Genomic_DNA"/>
</dbReference>
<evidence type="ECO:0000313" key="5">
    <source>
        <dbReference type="EMBL" id="MFC5458575.1"/>
    </source>
</evidence>
<dbReference type="InterPro" id="IPR043128">
    <property type="entry name" value="Rev_trsase/Diguanyl_cyclase"/>
</dbReference>
<feature type="domain" description="PAS" evidence="1">
    <location>
        <begin position="603"/>
        <end position="640"/>
    </location>
</feature>
<feature type="domain" description="PAC" evidence="2">
    <location>
        <begin position="82"/>
        <end position="134"/>
    </location>
</feature>
<evidence type="ECO:0000259" key="1">
    <source>
        <dbReference type="PROSITE" id="PS50112"/>
    </source>
</evidence>
<feature type="domain" description="PAS" evidence="1">
    <location>
        <begin position="30"/>
        <end position="79"/>
    </location>
</feature>
<dbReference type="InterPro" id="IPR029787">
    <property type="entry name" value="Nucleotide_cyclase"/>
</dbReference>
<dbReference type="SUPFAM" id="SSF55073">
    <property type="entry name" value="Nucleotide cyclase"/>
    <property type="match status" value="1"/>
</dbReference>
<dbReference type="PROSITE" id="PS50883">
    <property type="entry name" value="EAL"/>
    <property type="match status" value="1"/>
</dbReference>
<dbReference type="Pfam" id="PF13185">
    <property type="entry name" value="GAF_2"/>
    <property type="match status" value="1"/>
</dbReference>
<dbReference type="Pfam" id="PF08447">
    <property type="entry name" value="PAS_3"/>
    <property type="match status" value="2"/>
</dbReference>
<dbReference type="InterPro" id="IPR013767">
    <property type="entry name" value="PAS_fold"/>
</dbReference>
<dbReference type="CDD" id="cd01949">
    <property type="entry name" value="GGDEF"/>
    <property type="match status" value="1"/>
</dbReference>